<dbReference type="EMBL" id="JAVFWL010000002">
    <property type="protein sequence ID" value="KAK6732255.1"/>
    <property type="molecule type" value="Genomic_DNA"/>
</dbReference>
<evidence type="ECO:0000259" key="6">
    <source>
        <dbReference type="PROSITE" id="PS50850"/>
    </source>
</evidence>
<keyword evidence="3 5" id="KW-1133">Transmembrane helix</keyword>
<evidence type="ECO:0000256" key="3">
    <source>
        <dbReference type="ARBA" id="ARBA00022989"/>
    </source>
</evidence>
<gene>
    <name evidence="7" type="primary">Necator_chrII.g4359</name>
    <name evidence="7" type="ORF">RB195_016567</name>
</gene>
<feature type="transmembrane region" description="Helical" evidence="5">
    <location>
        <begin position="464"/>
        <end position="487"/>
    </location>
</feature>
<dbReference type="PANTHER" id="PTHR23503:SF39">
    <property type="entry name" value="MAJOR FACILITATOR SUPERFAMILY (MFS) PROFILE DOMAIN-CONTAINING PROTEIN"/>
    <property type="match status" value="1"/>
</dbReference>
<reference evidence="7 8" key="1">
    <citation type="submission" date="2023-08" db="EMBL/GenBank/DDBJ databases">
        <title>A Necator americanus chromosomal reference genome.</title>
        <authorList>
            <person name="Ilik V."/>
            <person name="Petrzelkova K.J."/>
            <person name="Pardy F."/>
            <person name="Fuh T."/>
            <person name="Niatou-Singa F.S."/>
            <person name="Gouil Q."/>
            <person name="Baker L."/>
            <person name="Ritchie M.E."/>
            <person name="Jex A.R."/>
            <person name="Gazzola D."/>
            <person name="Li H."/>
            <person name="Toshio Fujiwara R."/>
            <person name="Zhan B."/>
            <person name="Aroian R.V."/>
            <person name="Pafco B."/>
            <person name="Schwarz E.M."/>
        </authorList>
    </citation>
    <scope>NUCLEOTIDE SEQUENCE [LARGE SCALE GENOMIC DNA]</scope>
    <source>
        <strain evidence="7 8">Aroian</strain>
        <tissue evidence="7">Whole animal</tissue>
    </source>
</reference>
<protein>
    <recommendedName>
        <fullName evidence="6">Major facilitator superfamily (MFS) profile domain-containing protein</fullName>
    </recommendedName>
</protein>
<feature type="transmembrane region" description="Helical" evidence="5">
    <location>
        <begin position="438"/>
        <end position="458"/>
    </location>
</feature>
<feature type="transmembrane region" description="Helical" evidence="5">
    <location>
        <begin position="83"/>
        <end position="103"/>
    </location>
</feature>
<dbReference type="Proteomes" id="UP001303046">
    <property type="component" value="Unassembled WGS sequence"/>
</dbReference>
<evidence type="ECO:0000313" key="7">
    <source>
        <dbReference type="EMBL" id="KAK6732255.1"/>
    </source>
</evidence>
<dbReference type="PANTHER" id="PTHR23503">
    <property type="entry name" value="SOLUTE CARRIER FAMILY 2"/>
    <property type="match status" value="1"/>
</dbReference>
<evidence type="ECO:0000256" key="1">
    <source>
        <dbReference type="ARBA" id="ARBA00004141"/>
    </source>
</evidence>
<name>A0ABR1C4A5_NECAM</name>
<keyword evidence="4 5" id="KW-0472">Membrane</keyword>
<evidence type="ECO:0000256" key="2">
    <source>
        <dbReference type="ARBA" id="ARBA00022692"/>
    </source>
</evidence>
<dbReference type="InterPro" id="IPR005828">
    <property type="entry name" value="MFS_sugar_transport-like"/>
</dbReference>
<feature type="domain" description="Major facilitator superfamily (MFS) profile" evidence="6">
    <location>
        <begin position="94"/>
        <end position="556"/>
    </location>
</feature>
<feature type="transmembrane region" description="Helical" evidence="5">
    <location>
        <begin position="529"/>
        <end position="551"/>
    </location>
</feature>
<accession>A0ABR1C4A5</accession>
<feature type="transmembrane region" description="Helical" evidence="5">
    <location>
        <begin position="499"/>
        <end position="523"/>
    </location>
</feature>
<evidence type="ECO:0000256" key="5">
    <source>
        <dbReference type="SAM" id="Phobius"/>
    </source>
</evidence>
<feature type="transmembrane region" description="Helical" evidence="5">
    <location>
        <begin position="176"/>
        <end position="195"/>
    </location>
</feature>
<evidence type="ECO:0000313" key="8">
    <source>
        <dbReference type="Proteomes" id="UP001303046"/>
    </source>
</evidence>
<comment type="caution">
    <text evidence="7">The sequence shown here is derived from an EMBL/GenBank/DDBJ whole genome shotgun (WGS) entry which is preliminary data.</text>
</comment>
<feature type="transmembrane region" description="Helical" evidence="5">
    <location>
        <begin position="264"/>
        <end position="286"/>
    </location>
</feature>
<dbReference type="PROSITE" id="PS50850">
    <property type="entry name" value="MFS"/>
    <property type="match status" value="1"/>
</dbReference>
<proteinExistence type="predicted"/>
<dbReference type="InterPro" id="IPR045263">
    <property type="entry name" value="GLUT"/>
</dbReference>
<feature type="transmembrane region" description="Helical" evidence="5">
    <location>
        <begin position="411"/>
        <end position="431"/>
    </location>
</feature>
<organism evidence="7 8">
    <name type="scientific">Necator americanus</name>
    <name type="common">Human hookworm</name>
    <dbReference type="NCBI Taxonomy" id="51031"/>
    <lineage>
        <taxon>Eukaryota</taxon>
        <taxon>Metazoa</taxon>
        <taxon>Ecdysozoa</taxon>
        <taxon>Nematoda</taxon>
        <taxon>Chromadorea</taxon>
        <taxon>Rhabditida</taxon>
        <taxon>Rhabditina</taxon>
        <taxon>Rhabditomorpha</taxon>
        <taxon>Strongyloidea</taxon>
        <taxon>Ancylostomatidae</taxon>
        <taxon>Bunostominae</taxon>
        <taxon>Necator</taxon>
    </lineage>
</organism>
<feature type="transmembrane region" description="Helical" evidence="5">
    <location>
        <begin position="142"/>
        <end position="164"/>
    </location>
</feature>
<dbReference type="Gene3D" id="1.20.1250.20">
    <property type="entry name" value="MFS general substrate transporter like domains"/>
    <property type="match status" value="1"/>
</dbReference>
<dbReference type="SUPFAM" id="SSF103473">
    <property type="entry name" value="MFS general substrate transporter"/>
    <property type="match status" value="1"/>
</dbReference>
<dbReference type="InterPro" id="IPR020846">
    <property type="entry name" value="MFS_dom"/>
</dbReference>
<keyword evidence="8" id="KW-1185">Reference proteome</keyword>
<evidence type="ECO:0000256" key="4">
    <source>
        <dbReference type="ARBA" id="ARBA00023136"/>
    </source>
</evidence>
<dbReference type="InterPro" id="IPR036259">
    <property type="entry name" value="MFS_trans_sf"/>
</dbReference>
<comment type="subcellular location">
    <subcellularLocation>
        <location evidence="1">Membrane</location>
        <topology evidence="1">Multi-pass membrane protein</topology>
    </subcellularLocation>
</comment>
<keyword evidence="2 5" id="KW-0812">Transmembrane</keyword>
<feature type="transmembrane region" description="Helical" evidence="5">
    <location>
        <begin position="371"/>
        <end position="399"/>
    </location>
</feature>
<sequence length="579" mass="64628">MNKNKELTTRVLFKYGTKMDTGLETVVKMNADFRRIKKMKPEFLRTVYKCSRKVFKICMCRGVWYAIGTYQGLAAHKAVIRSCLMPSISIHVLSIALCLSSGFQQGYIASVLNQPYLQIENYINESWAERMEKPLDEDLLNVLWSLLNVCFPIATIFGQFLAAFLCKEIGRKGTALLASSLYIPGVLLCAASKYLHPYFELLYIGRILWSLANGVNSVNATVWIVECAPPEIRGRMAAMQEFFMAAGALVTQALGVPFSEDHLWPYVFVPNIVFVLLSMGLLAFVYESPQYIMEKEGNKTKARRALAAYHGVSVDDASIEAELRICEDSVSRKSTNAKNATCAIQTEHDSVTVIFMPWKARDDTSKVIREAAWLGVMVKIAYVFTGARCLRAFSTFILYDLGGWSFDSALYGSFVTSLLRLPFTLIPVFLVDRLGRRPLMITSTVISLLSLTTMIVAIDLGPNFKVATLIGLSVLLLITACGIGSVSRFYAAELVPRSLLISSVSILTMFEAMTKIAVEFAWYPIANVIGAQSLLMFLIPTAFFLLIMWAFCPETSKRTVNEVLNEVAMRKNLKVSFPT</sequence>
<dbReference type="Pfam" id="PF00083">
    <property type="entry name" value="Sugar_tr"/>
    <property type="match status" value="1"/>
</dbReference>